<comment type="caution">
    <text evidence="2">The sequence shown here is derived from an EMBL/GenBank/DDBJ whole genome shotgun (WGS) entry which is preliminary data.</text>
</comment>
<feature type="chain" id="PRO_5046669956" description="Lipoprotein" evidence="1">
    <location>
        <begin position="20"/>
        <end position="196"/>
    </location>
</feature>
<evidence type="ECO:0000256" key="1">
    <source>
        <dbReference type="SAM" id="SignalP"/>
    </source>
</evidence>
<organism evidence="2 3">
    <name type="scientific">Streptomyces caledonius</name>
    <dbReference type="NCBI Taxonomy" id="3134107"/>
    <lineage>
        <taxon>Bacteria</taxon>
        <taxon>Bacillati</taxon>
        <taxon>Actinomycetota</taxon>
        <taxon>Actinomycetes</taxon>
        <taxon>Kitasatosporales</taxon>
        <taxon>Streptomycetaceae</taxon>
        <taxon>Streptomyces</taxon>
    </lineage>
</organism>
<dbReference type="Proteomes" id="UP001382904">
    <property type="component" value="Unassembled WGS sequence"/>
</dbReference>
<evidence type="ECO:0008006" key="4">
    <source>
        <dbReference type="Google" id="ProtNLM"/>
    </source>
</evidence>
<sequence length="196" mass="21243">MARAALVAVLAWGSLTGCAADEEALQYATDYGNHEPLGVVGHPTSDSLRITQKLVWRIADGKAGELEALAAYGDEAKDETRKTAQNWIQAFRKGAGGTMTAEFYDEGSVRQTVVVYFHDTAQTKAFLVQLTGRTGEDGWRVHMREPDPKEAAAVPEWAPKVPGVSARRLRADLTDHIHLETSCSLVEVAALGPRSP</sequence>
<name>A0ABU8UE79_9ACTN</name>
<gene>
    <name evidence="2" type="ORF">WKI68_37735</name>
</gene>
<feature type="signal peptide" evidence="1">
    <location>
        <begin position="1"/>
        <end position="19"/>
    </location>
</feature>
<keyword evidence="1" id="KW-0732">Signal</keyword>
<dbReference type="PROSITE" id="PS51257">
    <property type="entry name" value="PROKAR_LIPOPROTEIN"/>
    <property type="match status" value="1"/>
</dbReference>
<evidence type="ECO:0000313" key="3">
    <source>
        <dbReference type="Proteomes" id="UP001382904"/>
    </source>
</evidence>
<protein>
    <recommendedName>
        <fullName evidence="4">Lipoprotein</fullName>
    </recommendedName>
</protein>
<keyword evidence="3" id="KW-1185">Reference proteome</keyword>
<proteinExistence type="predicted"/>
<dbReference type="EMBL" id="JBBKAM010000004">
    <property type="protein sequence ID" value="MEJ8645413.1"/>
    <property type="molecule type" value="Genomic_DNA"/>
</dbReference>
<reference evidence="2 3" key="1">
    <citation type="submission" date="2024-03" db="EMBL/GenBank/DDBJ databases">
        <title>Novel Streptomyces species of biotechnological and ecological value are a feature of Machair soil.</title>
        <authorList>
            <person name="Prole J.R."/>
            <person name="Goodfellow M."/>
            <person name="Allenby N."/>
            <person name="Ward A.C."/>
        </authorList>
    </citation>
    <scope>NUCLEOTIDE SEQUENCE [LARGE SCALE GENOMIC DNA]</scope>
    <source>
        <strain evidence="2 3">MS1.HAVA.3</strain>
    </source>
</reference>
<accession>A0ABU8UE79</accession>
<evidence type="ECO:0000313" key="2">
    <source>
        <dbReference type="EMBL" id="MEJ8645413.1"/>
    </source>
</evidence>